<keyword evidence="4 6" id="KW-0472">Membrane</keyword>
<evidence type="ECO:0000256" key="1">
    <source>
        <dbReference type="ARBA" id="ARBA00004141"/>
    </source>
</evidence>
<evidence type="ECO:0000256" key="4">
    <source>
        <dbReference type="ARBA" id="ARBA00023136"/>
    </source>
</evidence>
<dbReference type="GO" id="GO:0016020">
    <property type="term" value="C:membrane"/>
    <property type="evidence" value="ECO:0007669"/>
    <property type="project" value="UniProtKB-SubCell"/>
</dbReference>
<feature type="transmembrane region" description="Helical" evidence="6">
    <location>
        <begin position="34"/>
        <end position="54"/>
    </location>
</feature>
<evidence type="ECO:0000256" key="6">
    <source>
        <dbReference type="SAM" id="Phobius"/>
    </source>
</evidence>
<dbReference type="Proteomes" id="UP000294911">
    <property type="component" value="Unassembled WGS sequence"/>
</dbReference>
<feature type="region of interest" description="Disordered" evidence="5">
    <location>
        <begin position="613"/>
        <end position="633"/>
    </location>
</feature>
<gene>
    <name evidence="8" type="ORF">EV191_11658</name>
</gene>
<dbReference type="EMBL" id="SLXQ01000016">
    <property type="protein sequence ID" value="TCP45416.1"/>
    <property type="molecule type" value="Genomic_DNA"/>
</dbReference>
<keyword evidence="2 6" id="KW-0812">Transmembrane</keyword>
<feature type="transmembrane region" description="Helical" evidence="6">
    <location>
        <begin position="101"/>
        <end position="125"/>
    </location>
</feature>
<protein>
    <submittedName>
        <fullName evidence="8">Putative membrane protein YccC</fullName>
    </submittedName>
</protein>
<dbReference type="AlphaFoldDB" id="A0A4V2SS48"/>
<accession>A0A4V2SS48</accession>
<evidence type="ECO:0000256" key="3">
    <source>
        <dbReference type="ARBA" id="ARBA00022989"/>
    </source>
</evidence>
<feature type="transmembrane region" description="Helical" evidence="6">
    <location>
        <begin position="410"/>
        <end position="426"/>
    </location>
</feature>
<feature type="compositionally biased region" description="Basic and acidic residues" evidence="5">
    <location>
        <begin position="613"/>
        <end position="623"/>
    </location>
</feature>
<feature type="transmembrane region" description="Helical" evidence="6">
    <location>
        <begin position="61"/>
        <end position="81"/>
    </location>
</feature>
<feature type="transmembrane region" description="Helical" evidence="6">
    <location>
        <begin position="476"/>
        <end position="499"/>
    </location>
</feature>
<evidence type="ECO:0000313" key="9">
    <source>
        <dbReference type="Proteomes" id="UP000294911"/>
    </source>
</evidence>
<comment type="subcellular location">
    <subcellularLocation>
        <location evidence="1">Membrane</location>
        <topology evidence="1">Multi-pass membrane protein</topology>
    </subcellularLocation>
</comment>
<comment type="caution">
    <text evidence="8">The sequence shown here is derived from an EMBL/GenBank/DDBJ whole genome shotgun (WGS) entry which is preliminary data.</text>
</comment>
<dbReference type="Pfam" id="PF13515">
    <property type="entry name" value="FUSC_2"/>
    <property type="match status" value="1"/>
</dbReference>
<proteinExistence type="predicted"/>
<keyword evidence="3 6" id="KW-1133">Transmembrane helix</keyword>
<organism evidence="8 9">
    <name type="scientific">Tamaricihabitans halophyticus</name>
    <dbReference type="NCBI Taxonomy" id="1262583"/>
    <lineage>
        <taxon>Bacteria</taxon>
        <taxon>Bacillati</taxon>
        <taxon>Actinomycetota</taxon>
        <taxon>Actinomycetes</taxon>
        <taxon>Pseudonocardiales</taxon>
        <taxon>Pseudonocardiaceae</taxon>
        <taxon>Tamaricihabitans</taxon>
    </lineage>
</organism>
<name>A0A4V2SS48_9PSEU</name>
<feature type="transmembrane region" description="Helical" evidence="6">
    <location>
        <begin position="132"/>
        <end position="151"/>
    </location>
</feature>
<sequence length="669" mass="69835">MIAGSTPYHSRLAGRLNRVYIDRHVDVGAVMKALLTPVLLIVVIGGISGLGVLLGLGNAAVLAALCAMFCMLAAFGGSLHADLRLLARFGPTLILAATAPRLLAEITVVGAIALLTVIIFGAGLLPAFGSRYVTVGLGLGMAALFSYGYQLTGAASIGQLLAAPALAVGLAIVVRLLAGARDPSKPTRTAIADLLASEQDAPAGEQPVGAPTDAIERAGRLWFGDRPPRWTGQVLGAALRYHSVRGLLRTQTRVLTSTEAKRVSTTLRAASAEAARLAEHVRAPAAAGSAPEVARAEQPPMPAGAVDLLTELWAALDRVHAASTERATGRVRPPRRQGADLLRSTLRGTLSWRSAQLRHAVRCALGVCLALAVARLHPGDPLTISFLLTTFAVMQPSWRDSLSKARQRVLGSVGGAVLLGLVLWLLPESALLPVALVAVLLGASVMRTAPTVFNGCIVLMAVGMNATTRQLDPRELLIEYLLLIALAVAIGLLFGFAAIPGVRPPSVAERVRSARAATSALLDQVADRPSGQPDSRELSARYRAASLAQQQLTAFEPGGAQPPEATEQALTRLADGLWGVHNVCATLLVDGVPAPLLPWLNWSAATLRAPGTERGRLDNRSEGDSLGNLPTNPGSALDAEHDLLATVLVVDVLRSSNAAEELLAPAQDS</sequence>
<evidence type="ECO:0000256" key="2">
    <source>
        <dbReference type="ARBA" id="ARBA00022692"/>
    </source>
</evidence>
<evidence type="ECO:0000256" key="5">
    <source>
        <dbReference type="SAM" id="MobiDB-lite"/>
    </source>
</evidence>
<feature type="transmembrane region" description="Helical" evidence="6">
    <location>
        <begin position="432"/>
        <end position="464"/>
    </location>
</feature>
<evidence type="ECO:0000259" key="7">
    <source>
        <dbReference type="Pfam" id="PF13515"/>
    </source>
</evidence>
<feature type="domain" description="Integral membrane bound transporter" evidence="7">
    <location>
        <begin position="385"/>
        <end position="494"/>
    </location>
</feature>
<feature type="transmembrane region" description="Helical" evidence="6">
    <location>
        <begin position="157"/>
        <end position="178"/>
    </location>
</feature>
<keyword evidence="9" id="KW-1185">Reference proteome</keyword>
<evidence type="ECO:0000313" key="8">
    <source>
        <dbReference type="EMBL" id="TCP45416.1"/>
    </source>
</evidence>
<reference evidence="8 9" key="1">
    <citation type="submission" date="2019-03" db="EMBL/GenBank/DDBJ databases">
        <title>Genomic Encyclopedia of Type Strains, Phase IV (KMG-IV): sequencing the most valuable type-strain genomes for metagenomic binning, comparative biology and taxonomic classification.</title>
        <authorList>
            <person name="Goeker M."/>
        </authorList>
    </citation>
    <scope>NUCLEOTIDE SEQUENCE [LARGE SCALE GENOMIC DNA]</scope>
    <source>
        <strain evidence="8 9">DSM 45765</strain>
    </source>
</reference>
<dbReference type="InterPro" id="IPR049453">
    <property type="entry name" value="Memb_transporter_dom"/>
</dbReference>